<feature type="transmembrane region" description="Helical" evidence="7">
    <location>
        <begin position="301"/>
        <end position="324"/>
    </location>
</feature>
<dbReference type="Gene3D" id="1.10.3720.10">
    <property type="entry name" value="MetI-like"/>
    <property type="match status" value="1"/>
</dbReference>
<dbReference type="Pfam" id="PF00528">
    <property type="entry name" value="BPD_transp_1"/>
    <property type="match status" value="1"/>
</dbReference>
<reference evidence="9" key="2">
    <citation type="submission" date="2020-09" db="EMBL/GenBank/DDBJ databases">
        <authorList>
            <person name="Sun Q."/>
            <person name="Ohkuma M."/>
        </authorList>
    </citation>
    <scope>NUCLEOTIDE SEQUENCE</scope>
    <source>
        <strain evidence="9">JCM 14719</strain>
    </source>
</reference>
<sequence>MLRYIVKRLVWLIPVLIGVTFLAFLLLHLIPGDPAQVMLGERATPEQLAQLREDLGLNDPFLVQYARFLGRVLSGDLGRSIHTHEQIAVELMERFPATLELALAAMLVATVVGVTAGVIAAVRPHSWFDNLSMTGALIGVSMPIFWLGLLVIWAFSVQLGWLPPSGRLSHDIQLETITGLHLVDSVLTANWPAFWDSLAHLLLPAVVLGTIPMAIIARMTRASMLEVLEQDYIRTAKAKGLRGHVILVRHALKNAFLPVLTVMGLQFGALLSGAVLTETIFSWPGIGRYVVNAILARDIPVVQGTILFIATLFVIINLVTDLLYKALDPRIRLE</sequence>
<feature type="transmembrane region" description="Helical" evidence="7">
    <location>
        <begin position="198"/>
        <end position="217"/>
    </location>
</feature>
<dbReference type="InterPro" id="IPR045621">
    <property type="entry name" value="BPD_transp_1_N"/>
</dbReference>
<comment type="similarity">
    <text evidence="7">Belongs to the binding-protein-dependent transport system permease family.</text>
</comment>
<keyword evidence="5 7" id="KW-1133">Transmembrane helix</keyword>
<dbReference type="Proteomes" id="UP000637720">
    <property type="component" value="Unassembled WGS sequence"/>
</dbReference>
<evidence type="ECO:0000313" key="9">
    <source>
        <dbReference type="EMBL" id="GGJ91301.1"/>
    </source>
</evidence>
<proteinExistence type="inferred from homology"/>
<feature type="domain" description="ABC transmembrane type-1" evidence="8">
    <location>
        <begin position="95"/>
        <end position="324"/>
    </location>
</feature>
<evidence type="ECO:0000256" key="2">
    <source>
        <dbReference type="ARBA" id="ARBA00022448"/>
    </source>
</evidence>
<dbReference type="SUPFAM" id="SSF161098">
    <property type="entry name" value="MetI-like"/>
    <property type="match status" value="1"/>
</dbReference>
<reference evidence="9" key="1">
    <citation type="journal article" date="2014" name="Int. J. Syst. Evol. Microbiol.">
        <title>Complete genome sequence of Corynebacterium casei LMG S-19264T (=DSM 44701T), isolated from a smear-ripened cheese.</title>
        <authorList>
            <consortium name="US DOE Joint Genome Institute (JGI-PGF)"/>
            <person name="Walter F."/>
            <person name="Albersmeier A."/>
            <person name="Kalinowski J."/>
            <person name="Ruckert C."/>
        </authorList>
    </citation>
    <scope>NUCLEOTIDE SEQUENCE</scope>
    <source>
        <strain evidence="9">JCM 14719</strain>
    </source>
</reference>
<gene>
    <name evidence="9" type="ORF">GCM10007043_01270</name>
</gene>
<comment type="caution">
    <text evidence="9">The sequence shown here is derived from an EMBL/GenBank/DDBJ whole genome shotgun (WGS) entry which is preliminary data.</text>
</comment>
<dbReference type="CDD" id="cd06261">
    <property type="entry name" value="TM_PBP2"/>
    <property type="match status" value="1"/>
</dbReference>
<evidence type="ECO:0000313" key="10">
    <source>
        <dbReference type="Proteomes" id="UP000637720"/>
    </source>
</evidence>
<dbReference type="AlphaFoldDB" id="A0A8J3B2K7"/>
<dbReference type="GO" id="GO:0005886">
    <property type="term" value="C:plasma membrane"/>
    <property type="evidence" value="ECO:0007669"/>
    <property type="project" value="UniProtKB-SubCell"/>
</dbReference>
<dbReference type="PANTHER" id="PTHR43163">
    <property type="entry name" value="DIPEPTIDE TRANSPORT SYSTEM PERMEASE PROTEIN DPPB-RELATED"/>
    <property type="match status" value="1"/>
</dbReference>
<dbReference type="InterPro" id="IPR035906">
    <property type="entry name" value="MetI-like_sf"/>
</dbReference>
<accession>A0A8J3B2K7</accession>
<keyword evidence="6 7" id="KW-0472">Membrane</keyword>
<evidence type="ECO:0000256" key="3">
    <source>
        <dbReference type="ARBA" id="ARBA00022475"/>
    </source>
</evidence>
<evidence type="ECO:0000256" key="7">
    <source>
        <dbReference type="RuleBase" id="RU363032"/>
    </source>
</evidence>
<evidence type="ECO:0000256" key="4">
    <source>
        <dbReference type="ARBA" id="ARBA00022692"/>
    </source>
</evidence>
<dbReference type="PANTHER" id="PTHR43163:SF6">
    <property type="entry name" value="DIPEPTIDE TRANSPORT SYSTEM PERMEASE PROTEIN DPPB-RELATED"/>
    <property type="match status" value="1"/>
</dbReference>
<evidence type="ECO:0000256" key="1">
    <source>
        <dbReference type="ARBA" id="ARBA00004651"/>
    </source>
</evidence>
<dbReference type="InterPro" id="IPR000515">
    <property type="entry name" value="MetI-like"/>
</dbReference>
<comment type="subcellular location">
    <subcellularLocation>
        <location evidence="1 7">Cell membrane</location>
        <topology evidence="1 7">Multi-pass membrane protein</topology>
    </subcellularLocation>
</comment>
<keyword evidence="3" id="KW-1003">Cell membrane</keyword>
<feature type="transmembrane region" description="Helical" evidence="7">
    <location>
        <begin position="9"/>
        <end position="30"/>
    </location>
</feature>
<dbReference type="GO" id="GO:0055085">
    <property type="term" value="P:transmembrane transport"/>
    <property type="evidence" value="ECO:0007669"/>
    <property type="project" value="InterPro"/>
</dbReference>
<keyword evidence="2 7" id="KW-0813">Transport</keyword>
<dbReference type="PROSITE" id="PS50928">
    <property type="entry name" value="ABC_TM1"/>
    <property type="match status" value="1"/>
</dbReference>
<keyword evidence="10" id="KW-1185">Reference proteome</keyword>
<protein>
    <submittedName>
        <fullName evidence="9">Peptide ABC transporter permease</fullName>
    </submittedName>
</protein>
<name>A0A8J3B2K7_9BACI</name>
<dbReference type="Pfam" id="PF19300">
    <property type="entry name" value="BPD_transp_1_N"/>
    <property type="match status" value="1"/>
</dbReference>
<evidence type="ECO:0000256" key="6">
    <source>
        <dbReference type="ARBA" id="ARBA00023136"/>
    </source>
</evidence>
<feature type="transmembrane region" description="Helical" evidence="7">
    <location>
        <begin position="255"/>
        <end position="281"/>
    </location>
</feature>
<organism evidence="9 10">
    <name type="scientific">Calditerricola satsumensis</name>
    <dbReference type="NCBI Taxonomy" id="373054"/>
    <lineage>
        <taxon>Bacteria</taxon>
        <taxon>Bacillati</taxon>
        <taxon>Bacillota</taxon>
        <taxon>Bacilli</taxon>
        <taxon>Bacillales</taxon>
        <taxon>Bacillaceae</taxon>
        <taxon>Calditerricola</taxon>
    </lineage>
</organism>
<dbReference type="EMBL" id="BMOF01000001">
    <property type="protein sequence ID" value="GGJ91301.1"/>
    <property type="molecule type" value="Genomic_DNA"/>
</dbReference>
<dbReference type="RefSeq" id="WP_054672626.1">
    <property type="nucleotide sequence ID" value="NZ_BMOF01000001.1"/>
</dbReference>
<evidence type="ECO:0000256" key="5">
    <source>
        <dbReference type="ARBA" id="ARBA00022989"/>
    </source>
</evidence>
<feature type="transmembrane region" description="Helical" evidence="7">
    <location>
        <begin position="101"/>
        <end position="122"/>
    </location>
</feature>
<evidence type="ECO:0000259" key="8">
    <source>
        <dbReference type="PROSITE" id="PS50928"/>
    </source>
</evidence>
<keyword evidence="4 7" id="KW-0812">Transmembrane</keyword>
<feature type="transmembrane region" description="Helical" evidence="7">
    <location>
        <begin position="134"/>
        <end position="155"/>
    </location>
</feature>